<feature type="domain" description="Peptidase M20 dimerisation" evidence="8">
    <location>
        <begin position="188"/>
        <end position="294"/>
    </location>
</feature>
<evidence type="ECO:0000256" key="7">
    <source>
        <dbReference type="ARBA" id="ARBA00023285"/>
    </source>
</evidence>
<dbReference type="SUPFAM" id="SSF53187">
    <property type="entry name" value="Zn-dependent exopeptidases"/>
    <property type="match status" value="1"/>
</dbReference>
<dbReference type="GO" id="GO:0046872">
    <property type="term" value="F:metal ion binding"/>
    <property type="evidence" value="ECO:0007669"/>
    <property type="project" value="UniProtKB-KW"/>
</dbReference>
<dbReference type="InterPro" id="IPR011650">
    <property type="entry name" value="Peptidase_M20_dimer"/>
</dbReference>
<dbReference type="EMBL" id="QPEX01000045">
    <property type="protein sequence ID" value="RCS41443.1"/>
    <property type="molecule type" value="Genomic_DNA"/>
</dbReference>
<dbReference type="InterPro" id="IPR036264">
    <property type="entry name" value="Bact_exopeptidase_dim_dom"/>
</dbReference>
<keyword evidence="6" id="KW-0862">Zinc</keyword>
<comment type="cofactor">
    <cofactor evidence="1">
        <name>Co(2+)</name>
        <dbReference type="ChEBI" id="CHEBI:48828"/>
    </cofactor>
</comment>
<dbReference type="Gene3D" id="3.30.70.360">
    <property type="match status" value="1"/>
</dbReference>
<dbReference type="GO" id="GO:0016787">
    <property type="term" value="F:hydrolase activity"/>
    <property type="evidence" value="ECO:0007669"/>
    <property type="project" value="UniProtKB-KW"/>
</dbReference>
<evidence type="ECO:0000313" key="9">
    <source>
        <dbReference type="EMBL" id="RCS41443.1"/>
    </source>
</evidence>
<dbReference type="Proteomes" id="UP000253562">
    <property type="component" value="Unassembled WGS sequence"/>
</dbReference>
<evidence type="ECO:0000256" key="4">
    <source>
        <dbReference type="ARBA" id="ARBA00022723"/>
    </source>
</evidence>
<dbReference type="Gene3D" id="3.40.630.10">
    <property type="entry name" value="Zn peptidases"/>
    <property type="match status" value="1"/>
</dbReference>
<gene>
    <name evidence="9" type="ORF">DTL42_23080</name>
</gene>
<evidence type="ECO:0000256" key="6">
    <source>
        <dbReference type="ARBA" id="ARBA00022833"/>
    </source>
</evidence>
<keyword evidence="7" id="KW-0170">Cobalt</keyword>
<proteinExistence type="inferred from homology"/>
<evidence type="ECO:0000313" key="10">
    <source>
        <dbReference type="Proteomes" id="UP000253562"/>
    </source>
</evidence>
<dbReference type="AlphaFoldDB" id="A0A368KNB5"/>
<sequence length="397" mass="42867">MHFMPMDVVELTQRLVQIPSVNPMGHAVDQPEIQLEHRVTDFLEAFFRELGLAYERSEVAPGRDNIVGCLPGTSDKTIVLEAHQDTVPIDGMTVEPFGGKQVGNRIYGRGACDIKGGMAMALTVLSRLQENPSENQPTILVACTVNEECGFTGARHLAQQWASGQSKLVSGLPDAVFVAEPTEMHVVVSHKGVIRWRCHTQGQAAHSSRPAVGDNAIYRMGTVLAAIREYEQTVLNQQAEVGALGKASISVGTIQGGVSVNTVPDGCTIEIDRRVLPGESQEAIRQEVIDFIAARVDDPAKVIHDPPYMSSPGLPLSDANQALAQRITDVASTFGVTSQHHQVAYGTDSPAFYAIGVPSVVYGPGSLLQAHTKDEFIEVEQLYQATDILEAVCRSYS</sequence>
<keyword evidence="4" id="KW-0479">Metal-binding</keyword>
<dbReference type="Pfam" id="PF01546">
    <property type="entry name" value="Peptidase_M20"/>
    <property type="match status" value="1"/>
</dbReference>
<dbReference type="InterPro" id="IPR010182">
    <property type="entry name" value="ArgE/DapE"/>
</dbReference>
<dbReference type="SUPFAM" id="SSF55031">
    <property type="entry name" value="Bacterial exopeptidase dimerisation domain"/>
    <property type="match status" value="1"/>
</dbReference>
<dbReference type="NCBIfam" id="TIGR01910">
    <property type="entry name" value="DapE-ArgE"/>
    <property type="match status" value="1"/>
</dbReference>
<dbReference type="InterPro" id="IPR002933">
    <property type="entry name" value="Peptidase_M20"/>
</dbReference>
<evidence type="ECO:0000256" key="3">
    <source>
        <dbReference type="ARBA" id="ARBA00006247"/>
    </source>
</evidence>
<dbReference type="CDD" id="cd03894">
    <property type="entry name" value="M20_ArgE"/>
    <property type="match status" value="1"/>
</dbReference>
<comment type="cofactor">
    <cofactor evidence="2">
        <name>Zn(2+)</name>
        <dbReference type="ChEBI" id="CHEBI:29105"/>
    </cofactor>
</comment>
<evidence type="ECO:0000256" key="2">
    <source>
        <dbReference type="ARBA" id="ARBA00001947"/>
    </source>
</evidence>
<evidence type="ECO:0000259" key="8">
    <source>
        <dbReference type="Pfam" id="PF07687"/>
    </source>
</evidence>
<keyword evidence="5" id="KW-0378">Hydrolase</keyword>
<name>A0A368KNB5_9BACT</name>
<comment type="caution">
    <text evidence="9">The sequence shown here is derived from an EMBL/GenBank/DDBJ whole genome shotgun (WGS) entry which is preliminary data.</text>
</comment>
<organism evidence="9 10">
    <name type="scientific">Bremerella cremea</name>
    <dbReference type="NCBI Taxonomy" id="1031537"/>
    <lineage>
        <taxon>Bacteria</taxon>
        <taxon>Pseudomonadati</taxon>
        <taxon>Planctomycetota</taxon>
        <taxon>Planctomycetia</taxon>
        <taxon>Pirellulales</taxon>
        <taxon>Pirellulaceae</taxon>
        <taxon>Bremerella</taxon>
    </lineage>
</organism>
<protein>
    <submittedName>
        <fullName evidence="9">M20 family peptidase</fullName>
    </submittedName>
</protein>
<evidence type="ECO:0000256" key="1">
    <source>
        <dbReference type="ARBA" id="ARBA00001941"/>
    </source>
</evidence>
<reference evidence="9 10" key="1">
    <citation type="submission" date="2018-07" db="EMBL/GenBank/DDBJ databases">
        <title>Comparative genomes isolates from brazilian mangrove.</title>
        <authorList>
            <person name="De Araujo J.E."/>
            <person name="Taketani R.G."/>
            <person name="Silva M.C.P."/>
            <person name="Lourenco M.V."/>
            <person name="Oliveira V.M."/>
            <person name="Andreote F.D."/>
        </authorList>
    </citation>
    <scope>NUCLEOTIDE SEQUENCE [LARGE SCALE GENOMIC DNA]</scope>
    <source>
        <strain evidence="9 10">HEX PRIS-MGV</strain>
    </source>
</reference>
<comment type="similarity">
    <text evidence="3">Belongs to the peptidase M20A family.</text>
</comment>
<dbReference type="InterPro" id="IPR050072">
    <property type="entry name" value="Peptidase_M20A"/>
</dbReference>
<dbReference type="Pfam" id="PF07687">
    <property type="entry name" value="M20_dimer"/>
    <property type="match status" value="1"/>
</dbReference>
<evidence type="ECO:0000256" key="5">
    <source>
        <dbReference type="ARBA" id="ARBA00022801"/>
    </source>
</evidence>
<dbReference type="PANTHER" id="PTHR43808">
    <property type="entry name" value="ACETYLORNITHINE DEACETYLASE"/>
    <property type="match status" value="1"/>
</dbReference>
<accession>A0A368KNB5</accession>